<dbReference type="EMBL" id="JACHND010000001">
    <property type="protein sequence ID" value="MBB4700618.1"/>
    <property type="molecule type" value="Genomic_DNA"/>
</dbReference>
<sequence length="127" mass="13916">MNEETCRRAGQIADGLAWVCAELDSLNAVMPDKKTSPLRHLLAAVRNGQDPADQLQALHIALRKAGDQLGVWGHLRTGPLTGVDEQRPFEPVYLCPLGRCSGRQVDSATTFPLTCAITGRQLRRDQL</sequence>
<comment type="caution">
    <text evidence="1">The sequence shown here is derived from an EMBL/GenBank/DDBJ whole genome shotgun (WGS) entry which is preliminary data.</text>
</comment>
<reference evidence="1 2" key="1">
    <citation type="submission" date="2020-08" db="EMBL/GenBank/DDBJ databases">
        <title>Sequencing the genomes of 1000 actinobacteria strains.</title>
        <authorList>
            <person name="Klenk H.-P."/>
        </authorList>
    </citation>
    <scope>NUCLEOTIDE SEQUENCE [LARGE SCALE GENOMIC DNA]</scope>
    <source>
        <strain evidence="1 2">DSM 45784</strain>
    </source>
</reference>
<gene>
    <name evidence="1" type="ORF">BJ982_002162</name>
</gene>
<dbReference type="AlphaFoldDB" id="A0A7W7D5I4"/>
<protein>
    <submittedName>
        <fullName evidence="1">Uncharacterized protein</fullName>
    </submittedName>
</protein>
<evidence type="ECO:0000313" key="2">
    <source>
        <dbReference type="Proteomes" id="UP000542210"/>
    </source>
</evidence>
<organism evidence="1 2">
    <name type="scientific">Sphaerisporangium siamense</name>
    <dbReference type="NCBI Taxonomy" id="795645"/>
    <lineage>
        <taxon>Bacteria</taxon>
        <taxon>Bacillati</taxon>
        <taxon>Actinomycetota</taxon>
        <taxon>Actinomycetes</taxon>
        <taxon>Streptosporangiales</taxon>
        <taxon>Streptosporangiaceae</taxon>
        <taxon>Sphaerisporangium</taxon>
    </lineage>
</organism>
<dbReference type="RefSeq" id="WP_184879022.1">
    <property type="nucleotide sequence ID" value="NZ_BOOV01000039.1"/>
</dbReference>
<dbReference type="Proteomes" id="UP000542210">
    <property type="component" value="Unassembled WGS sequence"/>
</dbReference>
<proteinExistence type="predicted"/>
<evidence type="ECO:0000313" key="1">
    <source>
        <dbReference type="EMBL" id="MBB4700618.1"/>
    </source>
</evidence>
<keyword evidence="2" id="KW-1185">Reference proteome</keyword>
<name>A0A7W7D5I4_9ACTN</name>
<accession>A0A7W7D5I4</accession>